<reference evidence="2" key="1">
    <citation type="submission" date="2018-05" db="EMBL/GenBank/DDBJ databases">
        <authorList>
            <person name="Lanie J.A."/>
            <person name="Ng W.-L."/>
            <person name="Kazmierczak K.M."/>
            <person name="Andrzejewski T.M."/>
            <person name="Davidsen T.M."/>
            <person name="Wayne K.J."/>
            <person name="Tettelin H."/>
            <person name="Glass J.I."/>
            <person name="Rusch D."/>
            <person name="Podicherti R."/>
            <person name="Tsui H.-C.T."/>
            <person name="Winkler M.E."/>
        </authorList>
    </citation>
    <scope>NUCLEOTIDE SEQUENCE</scope>
</reference>
<dbReference type="InterPro" id="IPR004045">
    <property type="entry name" value="Glutathione_S-Trfase_N"/>
</dbReference>
<dbReference type="PANTHER" id="PTHR43968">
    <property type="match status" value="1"/>
</dbReference>
<dbReference type="PROSITE" id="PS50404">
    <property type="entry name" value="GST_NTER"/>
    <property type="match status" value="1"/>
</dbReference>
<dbReference type="InterPro" id="IPR050983">
    <property type="entry name" value="GST_Omega/HSP26"/>
</dbReference>
<dbReference type="EMBL" id="UINC01204773">
    <property type="protein sequence ID" value="SVE25657.1"/>
    <property type="molecule type" value="Genomic_DNA"/>
</dbReference>
<dbReference type="InterPro" id="IPR036249">
    <property type="entry name" value="Thioredoxin-like_sf"/>
</dbReference>
<dbReference type="Pfam" id="PF13417">
    <property type="entry name" value="GST_N_3"/>
    <property type="match status" value="1"/>
</dbReference>
<dbReference type="Gene3D" id="3.40.30.10">
    <property type="entry name" value="Glutaredoxin"/>
    <property type="match status" value="1"/>
</dbReference>
<feature type="non-terminal residue" evidence="2">
    <location>
        <position position="60"/>
    </location>
</feature>
<feature type="domain" description="GST N-terminal" evidence="1">
    <location>
        <begin position="6"/>
        <end position="60"/>
    </location>
</feature>
<dbReference type="GO" id="GO:0005737">
    <property type="term" value="C:cytoplasm"/>
    <property type="evidence" value="ECO:0007669"/>
    <property type="project" value="TreeGrafter"/>
</dbReference>
<proteinExistence type="predicted"/>
<dbReference type="PANTHER" id="PTHR43968:SF6">
    <property type="entry name" value="GLUTATHIONE S-TRANSFERASE OMEGA"/>
    <property type="match status" value="1"/>
</dbReference>
<sequence>MGEAVDQIQLVSAEVCPFAQRSRIALLEKELSFELVEISLDKKPDWFAKVSPYSKVPVLL</sequence>
<organism evidence="2">
    <name type="scientific">marine metagenome</name>
    <dbReference type="NCBI Taxonomy" id="408172"/>
    <lineage>
        <taxon>unclassified sequences</taxon>
        <taxon>metagenomes</taxon>
        <taxon>ecological metagenomes</taxon>
    </lineage>
</organism>
<dbReference type="AlphaFoldDB" id="A0A383BZP6"/>
<dbReference type="SUPFAM" id="SSF52833">
    <property type="entry name" value="Thioredoxin-like"/>
    <property type="match status" value="1"/>
</dbReference>
<protein>
    <recommendedName>
        <fullName evidence="1">GST N-terminal domain-containing protein</fullName>
    </recommendedName>
</protein>
<evidence type="ECO:0000259" key="1">
    <source>
        <dbReference type="PROSITE" id="PS50404"/>
    </source>
</evidence>
<evidence type="ECO:0000313" key="2">
    <source>
        <dbReference type="EMBL" id="SVE25657.1"/>
    </source>
</evidence>
<name>A0A383BZP6_9ZZZZ</name>
<gene>
    <name evidence="2" type="ORF">METZ01_LOCUS478511</name>
</gene>
<accession>A0A383BZP6</accession>